<feature type="region of interest" description="Disordered" evidence="1">
    <location>
        <begin position="1"/>
        <end position="31"/>
    </location>
</feature>
<dbReference type="InterPro" id="IPR036865">
    <property type="entry name" value="CRAL-TRIO_dom_sf"/>
</dbReference>
<feature type="domain" description="CRAL-TRIO" evidence="2">
    <location>
        <begin position="150"/>
        <end position="333"/>
    </location>
</feature>
<sequence>MSLDKEKHCSTSFSGPSDPNHTSPHSSEHFTLTGHASTISPQEEVLLIRFRDFCQENGYCRFPEDGQVNVDDTTLLRFLRANNLDLNKAVDRLRVVQDWRLNHAIEKSYLHMDVQCYEDYRKMVCLSLPFFSSNLFLFFCDVADGFASSLNGRRCDRQGLPLYVFPVKHFTAERMAAYRSKYNRATPTTVSQTQDLQCHILAFHALYENMLKFVMPLCSQLPHSHSQAPVCASTHIIDIAGVRLGHFWKIKKYLQGAISIATTHYPETLGHIFVVSAPPYFVKAWEIIKKWFDPASVSKILILSPSESKTILSAYIDLPNLPKEYGGMLSWEWGEMLNLEEPARDIASGIYFRDQNGDQQFLKGPVTFSGGSVHRWGTVDGELRRQTRKG</sequence>
<evidence type="ECO:0000256" key="1">
    <source>
        <dbReference type="SAM" id="MobiDB-lite"/>
    </source>
</evidence>
<gene>
    <name evidence="3" type="ORF">PNAL_LOCUS2659</name>
</gene>
<dbReference type="PROSITE" id="PS50191">
    <property type="entry name" value="CRAL_TRIO"/>
    <property type="match status" value="1"/>
</dbReference>
<dbReference type="PANTHER" id="PTHR45657:SF3">
    <property type="entry name" value="TRANSPORTER, PUTATIVE (AFU_ORTHOLOGUE AFUA_5G09260)-RELATED"/>
    <property type="match status" value="1"/>
</dbReference>
<accession>A0A9W4HIS5</accession>
<evidence type="ECO:0000259" key="2">
    <source>
        <dbReference type="PROSITE" id="PS50191"/>
    </source>
</evidence>
<dbReference type="InterPro" id="IPR036273">
    <property type="entry name" value="CRAL/TRIO_N_dom_sf"/>
</dbReference>
<evidence type="ECO:0000313" key="3">
    <source>
        <dbReference type="EMBL" id="CAG8028710.1"/>
    </source>
</evidence>
<comment type="caution">
    <text evidence="3">The sequence shown here is derived from an EMBL/GenBank/DDBJ whole genome shotgun (WGS) entry which is preliminary data.</text>
</comment>
<dbReference type="Pfam" id="PF03765">
    <property type="entry name" value="CRAL_TRIO_N"/>
    <property type="match status" value="1"/>
</dbReference>
<dbReference type="SMART" id="SM00516">
    <property type="entry name" value="SEC14"/>
    <property type="match status" value="1"/>
</dbReference>
<dbReference type="OrthoDB" id="408683at2759"/>
<dbReference type="SMART" id="SM01100">
    <property type="entry name" value="CRAL_TRIO_N"/>
    <property type="match status" value="1"/>
</dbReference>
<organism evidence="3 4">
    <name type="scientific">Penicillium nalgiovense</name>
    <dbReference type="NCBI Taxonomy" id="60175"/>
    <lineage>
        <taxon>Eukaryota</taxon>
        <taxon>Fungi</taxon>
        <taxon>Dikarya</taxon>
        <taxon>Ascomycota</taxon>
        <taxon>Pezizomycotina</taxon>
        <taxon>Eurotiomycetes</taxon>
        <taxon>Eurotiomycetidae</taxon>
        <taxon>Eurotiales</taxon>
        <taxon>Aspergillaceae</taxon>
        <taxon>Penicillium</taxon>
    </lineage>
</organism>
<dbReference type="Pfam" id="PF00650">
    <property type="entry name" value="CRAL_TRIO"/>
    <property type="match status" value="1"/>
</dbReference>
<proteinExistence type="predicted"/>
<dbReference type="AlphaFoldDB" id="A0A9W4HIS5"/>
<dbReference type="CDD" id="cd00170">
    <property type="entry name" value="SEC14"/>
    <property type="match status" value="1"/>
</dbReference>
<dbReference type="EMBL" id="CAJVNV010000087">
    <property type="protein sequence ID" value="CAG8028710.1"/>
    <property type="molecule type" value="Genomic_DNA"/>
</dbReference>
<dbReference type="InterPro" id="IPR001251">
    <property type="entry name" value="CRAL-TRIO_dom"/>
</dbReference>
<dbReference type="InterPro" id="IPR011074">
    <property type="entry name" value="CRAL/TRIO_N_dom"/>
</dbReference>
<dbReference type="Proteomes" id="UP001153461">
    <property type="component" value="Unassembled WGS sequence"/>
</dbReference>
<dbReference type="SUPFAM" id="SSF52087">
    <property type="entry name" value="CRAL/TRIO domain"/>
    <property type="match status" value="1"/>
</dbReference>
<dbReference type="SUPFAM" id="SSF46938">
    <property type="entry name" value="CRAL/TRIO N-terminal domain"/>
    <property type="match status" value="1"/>
</dbReference>
<dbReference type="InterPro" id="IPR051026">
    <property type="entry name" value="PI/PC_transfer"/>
</dbReference>
<dbReference type="Gene3D" id="1.10.8.20">
    <property type="entry name" value="N-terminal domain of phosphatidylinositol transfer protein sec14p"/>
    <property type="match status" value="1"/>
</dbReference>
<evidence type="ECO:0000313" key="4">
    <source>
        <dbReference type="Proteomes" id="UP001153461"/>
    </source>
</evidence>
<reference evidence="3" key="1">
    <citation type="submission" date="2021-07" db="EMBL/GenBank/DDBJ databases">
        <authorList>
            <person name="Branca A.L. A."/>
        </authorList>
    </citation>
    <scope>NUCLEOTIDE SEQUENCE</scope>
</reference>
<dbReference type="Gene3D" id="3.40.525.10">
    <property type="entry name" value="CRAL-TRIO lipid binding domain"/>
    <property type="match status" value="1"/>
</dbReference>
<dbReference type="PANTHER" id="PTHR45657">
    <property type="entry name" value="CRAL-TRIO DOMAIN-CONTAINING PROTEIN YKL091C-RELATED"/>
    <property type="match status" value="1"/>
</dbReference>
<name>A0A9W4HIS5_PENNA</name>
<protein>
    <recommendedName>
        <fullName evidence="2">CRAL-TRIO domain-containing protein</fullName>
    </recommendedName>
</protein>
<feature type="compositionally biased region" description="Polar residues" evidence="1">
    <location>
        <begin position="10"/>
        <end position="25"/>
    </location>
</feature>